<organism evidence="5 6">
    <name type="scientific">Oleomonas cavernae</name>
    <dbReference type="NCBI Taxonomy" id="2320859"/>
    <lineage>
        <taxon>Bacteria</taxon>
        <taxon>Pseudomonadati</taxon>
        <taxon>Pseudomonadota</taxon>
        <taxon>Alphaproteobacteria</taxon>
        <taxon>Acetobacterales</taxon>
        <taxon>Acetobacteraceae</taxon>
        <taxon>Oleomonas</taxon>
    </lineage>
</organism>
<evidence type="ECO:0000256" key="2">
    <source>
        <dbReference type="ARBA" id="ARBA00023125"/>
    </source>
</evidence>
<dbReference type="InterPro" id="IPR020449">
    <property type="entry name" value="Tscrpt_reg_AraC-type_HTH"/>
</dbReference>
<keyword evidence="6" id="KW-1185">Reference proteome</keyword>
<dbReference type="AlphaFoldDB" id="A0A418W928"/>
<dbReference type="Pfam" id="PF12833">
    <property type="entry name" value="HTH_18"/>
    <property type="match status" value="1"/>
</dbReference>
<dbReference type="GO" id="GO:0005829">
    <property type="term" value="C:cytosol"/>
    <property type="evidence" value="ECO:0007669"/>
    <property type="project" value="TreeGrafter"/>
</dbReference>
<accession>A0A418W928</accession>
<dbReference type="SMART" id="SM00342">
    <property type="entry name" value="HTH_ARAC"/>
    <property type="match status" value="1"/>
</dbReference>
<dbReference type="Proteomes" id="UP000284605">
    <property type="component" value="Unassembled WGS sequence"/>
</dbReference>
<dbReference type="PROSITE" id="PS01124">
    <property type="entry name" value="HTH_ARAC_FAMILY_2"/>
    <property type="match status" value="1"/>
</dbReference>
<evidence type="ECO:0000313" key="5">
    <source>
        <dbReference type="EMBL" id="RJF86496.1"/>
    </source>
</evidence>
<gene>
    <name evidence="5" type="ORF">D3874_05205</name>
</gene>
<proteinExistence type="predicted"/>
<dbReference type="InterPro" id="IPR009057">
    <property type="entry name" value="Homeodomain-like_sf"/>
</dbReference>
<evidence type="ECO:0000256" key="3">
    <source>
        <dbReference type="ARBA" id="ARBA00023163"/>
    </source>
</evidence>
<keyword evidence="2" id="KW-0238">DNA-binding</keyword>
<dbReference type="SUPFAM" id="SSF46689">
    <property type="entry name" value="Homeodomain-like"/>
    <property type="match status" value="1"/>
</dbReference>
<evidence type="ECO:0000256" key="1">
    <source>
        <dbReference type="ARBA" id="ARBA00023015"/>
    </source>
</evidence>
<dbReference type="PANTHER" id="PTHR47894:SF4">
    <property type="entry name" value="HTH-TYPE TRANSCRIPTIONAL REGULATOR GADX"/>
    <property type="match status" value="1"/>
</dbReference>
<dbReference type="EMBL" id="QYUK01000011">
    <property type="protein sequence ID" value="RJF86496.1"/>
    <property type="molecule type" value="Genomic_DNA"/>
</dbReference>
<dbReference type="Gene3D" id="1.10.10.60">
    <property type="entry name" value="Homeodomain-like"/>
    <property type="match status" value="1"/>
</dbReference>
<comment type="caution">
    <text evidence="5">The sequence shown here is derived from an EMBL/GenBank/DDBJ whole genome shotgun (WGS) entry which is preliminary data.</text>
</comment>
<dbReference type="PANTHER" id="PTHR47894">
    <property type="entry name" value="HTH-TYPE TRANSCRIPTIONAL REGULATOR GADX"/>
    <property type="match status" value="1"/>
</dbReference>
<name>A0A418W928_9PROT</name>
<dbReference type="GO" id="GO:0000976">
    <property type="term" value="F:transcription cis-regulatory region binding"/>
    <property type="evidence" value="ECO:0007669"/>
    <property type="project" value="TreeGrafter"/>
</dbReference>
<evidence type="ECO:0000313" key="6">
    <source>
        <dbReference type="Proteomes" id="UP000284605"/>
    </source>
</evidence>
<feature type="domain" description="HTH araC/xylS-type" evidence="4">
    <location>
        <begin position="107"/>
        <end position="204"/>
    </location>
</feature>
<reference evidence="5 6" key="1">
    <citation type="submission" date="2018-09" db="EMBL/GenBank/DDBJ databases">
        <authorList>
            <person name="Zhu H."/>
        </authorList>
    </citation>
    <scope>NUCLEOTIDE SEQUENCE [LARGE SCALE GENOMIC DNA]</scope>
    <source>
        <strain evidence="5 6">K1W22B-8</strain>
    </source>
</reference>
<keyword evidence="3" id="KW-0804">Transcription</keyword>
<dbReference type="InterPro" id="IPR018060">
    <property type="entry name" value="HTH_AraC"/>
</dbReference>
<sequence>MGSIRSGPRPSAVSLCSTALLPAPDRLVDRPKIARGHSPCPRHGAPHVADWAAILSGRVERSEFFGFSLPREQGELPNIRDHRALAELAGRPAEYLLYVDDEPSLTERVRRVLLTRPGEIVSLKAASNLLRTSPRSLTRHLAAEGTTFTDLRTDMICEAAARLLGQSSLPIAEIARQLGFAEAASFNRLFKRGTGVAPSAYRRTTALMRIDRFS</sequence>
<dbReference type="PRINTS" id="PR00032">
    <property type="entry name" value="HTHARAC"/>
</dbReference>
<dbReference type="GO" id="GO:0003700">
    <property type="term" value="F:DNA-binding transcription factor activity"/>
    <property type="evidence" value="ECO:0007669"/>
    <property type="project" value="InterPro"/>
</dbReference>
<keyword evidence="1" id="KW-0805">Transcription regulation</keyword>
<protein>
    <submittedName>
        <fullName evidence="5">AraC family transcriptional regulator</fullName>
    </submittedName>
</protein>
<evidence type="ECO:0000259" key="4">
    <source>
        <dbReference type="PROSITE" id="PS01124"/>
    </source>
</evidence>